<feature type="compositionally biased region" description="Low complexity" evidence="1">
    <location>
        <begin position="57"/>
        <end position="66"/>
    </location>
</feature>
<feature type="compositionally biased region" description="Polar residues" evidence="1">
    <location>
        <begin position="11"/>
        <end position="30"/>
    </location>
</feature>
<evidence type="ECO:0000256" key="2">
    <source>
        <dbReference type="SAM" id="Phobius"/>
    </source>
</evidence>
<organism evidence="4 5">
    <name type="scientific">Actinopolyspora biskrensis</name>
    <dbReference type="NCBI Taxonomy" id="1470178"/>
    <lineage>
        <taxon>Bacteria</taxon>
        <taxon>Bacillati</taxon>
        <taxon>Actinomycetota</taxon>
        <taxon>Actinomycetes</taxon>
        <taxon>Actinopolysporales</taxon>
        <taxon>Actinopolysporaceae</taxon>
        <taxon>Actinopolyspora</taxon>
    </lineage>
</organism>
<evidence type="ECO:0000313" key="4">
    <source>
        <dbReference type="EMBL" id="NYH81078.1"/>
    </source>
</evidence>
<comment type="caution">
    <text evidence="4">The sequence shown here is derived from an EMBL/GenBank/DDBJ whole genome shotgun (WGS) entry which is preliminary data.</text>
</comment>
<evidence type="ECO:0000256" key="1">
    <source>
        <dbReference type="SAM" id="MobiDB-lite"/>
    </source>
</evidence>
<keyword evidence="2" id="KW-1133">Transmembrane helix</keyword>
<protein>
    <recommendedName>
        <fullName evidence="3">Low molecular weight protein antigen 6 PH domain-containing protein</fullName>
    </recommendedName>
</protein>
<evidence type="ECO:0000313" key="5">
    <source>
        <dbReference type="Proteomes" id="UP000548304"/>
    </source>
</evidence>
<keyword evidence="2" id="KW-0812">Transmembrane</keyword>
<feature type="region of interest" description="Disordered" evidence="1">
    <location>
        <begin position="193"/>
        <end position="212"/>
    </location>
</feature>
<reference evidence="4 5" key="1">
    <citation type="submission" date="2020-07" db="EMBL/GenBank/DDBJ databases">
        <title>Genomic Encyclopedia of Type Strains, Phase III (KMG-III): the genomes of soil and plant-associated and newly described type strains.</title>
        <authorList>
            <person name="Whitman W."/>
        </authorList>
    </citation>
    <scope>NUCLEOTIDE SEQUENCE [LARGE SCALE GENOMIC DNA]</scope>
    <source>
        <strain evidence="4 5">CECT 8576</strain>
    </source>
</reference>
<feature type="region of interest" description="Disordered" evidence="1">
    <location>
        <begin position="1"/>
        <end position="77"/>
    </location>
</feature>
<keyword evidence="5" id="KW-1185">Reference proteome</keyword>
<accession>A0A852Z3C0</accession>
<feature type="transmembrane region" description="Helical" evidence="2">
    <location>
        <begin position="87"/>
        <end position="105"/>
    </location>
</feature>
<keyword evidence="2" id="KW-0472">Membrane</keyword>
<evidence type="ECO:0000259" key="3">
    <source>
        <dbReference type="Pfam" id="PF10756"/>
    </source>
</evidence>
<sequence length="212" mass="22828">MSETRDETTEPDTATSSGSRTADEQTSSSGGETGTAPADSREGPAVEASDPTPPTGTPEDTPSGEGPSEESRADGGTARAPRLVFRFTRVSLLVLLIVAICISPVAASIPWLSLLYLVPLGLLYWVIRMRTVAGPSGLTTRSLFRTESLEWTEIKALRLDERRWVRAITHSGREIPLPVVRVRDVPRLAATSGGRLRDPLAPTDNDGEHARE</sequence>
<dbReference type="InterPro" id="IPR019692">
    <property type="entry name" value="CFP-6_PH"/>
</dbReference>
<feature type="domain" description="Low molecular weight protein antigen 6 PH" evidence="3">
    <location>
        <begin position="128"/>
        <end position="198"/>
    </location>
</feature>
<dbReference type="Pfam" id="PF10756">
    <property type="entry name" value="bPH_6"/>
    <property type="match status" value="1"/>
</dbReference>
<dbReference type="Proteomes" id="UP000548304">
    <property type="component" value="Unassembled WGS sequence"/>
</dbReference>
<dbReference type="RefSeq" id="WP_179537372.1">
    <property type="nucleotide sequence ID" value="NZ_JACBYW010000012.1"/>
</dbReference>
<dbReference type="AlphaFoldDB" id="A0A852Z3C0"/>
<name>A0A852Z3C0_9ACTN</name>
<proteinExistence type="predicted"/>
<gene>
    <name evidence="4" type="ORF">FHR84_004452</name>
</gene>
<dbReference type="EMBL" id="JACBYW010000012">
    <property type="protein sequence ID" value="NYH81078.1"/>
    <property type="molecule type" value="Genomic_DNA"/>
</dbReference>